<evidence type="ECO:0000256" key="1">
    <source>
        <dbReference type="ARBA" id="ARBA00022574"/>
    </source>
</evidence>
<dbReference type="AlphaFoldDB" id="A0A075ATI9"/>
<dbReference type="PROSITE" id="PS50294">
    <property type="entry name" value="WD_REPEATS_REGION"/>
    <property type="match status" value="1"/>
</dbReference>
<dbReference type="InterPro" id="IPR051350">
    <property type="entry name" value="WD_repeat-ST_regulator"/>
</dbReference>
<dbReference type="PROSITE" id="PS50082">
    <property type="entry name" value="WD_REPEATS_2"/>
    <property type="match status" value="1"/>
</dbReference>
<name>A0A075ATI9_ROZAC</name>
<organism evidence="4 5">
    <name type="scientific">Rozella allomycis (strain CSF55)</name>
    <dbReference type="NCBI Taxonomy" id="988480"/>
    <lineage>
        <taxon>Eukaryota</taxon>
        <taxon>Fungi</taxon>
        <taxon>Fungi incertae sedis</taxon>
        <taxon>Cryptomycota</taxon>
        <taxon>Cryptomycota incertae sedis</taxon>
        <taxon>Rozella</taxon>
    </lineage>
</organism>
<dbReference type="SMART" id="SM00320">
    <property type="entry name" value="WD40"/>
    <property type="match status" value="2"/>
</dbReference>
<dbReference type="Gene3D" id="2.130.10.10">
    <property type="entry name" value="YVTN repeat-like/Quinoprotein amine dehydrogenase"/>
    <property type="match status" value="1"/>
</dbReference>
<dbReference type="PANTHER" id="PTHR22838:SF0">
    <property type="entry name" value="WD REPEAT-CONTAINING PROTEIN 26"/>
    <property type="match status" value="1"/>
</dbReference>
<dbReference type="Pfam" id="PF00400">
    <property type="entry name" value="WD40"/>
    <property type="match status" value="1"/>
</dbReference>
<dbReference type="STRING" id="988480.A0A075ATI9"/>
<keyword evidence="2" id="KW-0677">Repeat</keyword>
<dbReference type="Proteomes" id="UP000030755">
    <property type="component" value="Unassembled WGS sequence"/>
</dbReference>
<dbReference type="InterPro" id="IPR036322">
    <property type="entry name" value="WD40_repeat_dom_sf"/>
</dbReference>
<dbReference type="InterPro" id="IPR015943">
    <property type="entry name" value="WD40/YVTN_repeat-like_dom_sf"/>
</dbReference>
<evidence type="ECO:0000256" key="3">
    <source>
        <dbReference type="PROSITE-ProRule" id="PRU00221"/>
    </source>
</evidence>
<feature type="repeat" description="WD" evidence="3">
    <location>
        <begin position="112"/>
        <end position="145"/>
    </location>
</feature>
<keyword evidence="5" id="KW-1185">Reference proteome</keyword>
<dbReference type="HOGENOM" id="CLU_1787918_0_0_1"/>
<accession>A0A075ATI9</accession>
<reference evidence="4 5" key="1">
    <citation type="journal article" date="2013" name="Curr. Biol.">
        <title>Shared signatures of parasitism and phylogenomics unite Cryptomycota and microsporidia.</title>
        <authorList>
            <person name="James T.Y."/>
            <person name="Pelin A."/>
            <person name="Bonen L."/>
            <person name="Ahrendt S."/>
            <person name="Sain D."/>
            <person name="Corradi N."/>
            <person name="Stajich J.E."/>
        </authorList>
    </citation>
    <scope>NUCLEOTIDE SEQUENCE [LARGE SCALE GENOMIC DNA]</scope>
    <source>
        <strain evidence="4 5">CSF55</strain>
    </source>
</reference>
<dbReference type="PANTHER" id="PTHR22838">
    <property type="entry name" value="WD REPEAT PROTEIN 26-RELATED"/>
    <property type="match status" value="1"/>
</dbReference>
<evidence type="ECO:0000256" key="2">
    <source>
        <dbReference type="ARBA" id="ARBA00022737"/>
    </source>
</evidence>
<proteinExistence type="predicted"/>
<dbReference type="SUPFAM" id="SSF50978">
    <property type="entry name" value="WD40 repeat-like"/>
    <property type="match status" value="1"/>
</dbReference>
<sequence>MPDENIDGSKHHIWTGLRVTDVCVLKDGLRALFTANETKIILVNLENFEFVCTIQESDSISSLKLSGDSSNFLVNLASQQRKLVSTYIGHKQVYDNKVYVWNKKLVKCIDAMEGHQKTVNCVAWHPYKPIFCSASDDKTIIIWSK</sequence>
<evidence type="ECO:0000313" key="4">
    <source>
        <dbReference type="EMBL" id="EPZ33490.1"/>
    </source>
</evidence>
<gene>
    <name evidence="4" type="ORF">O9G_001241</name>
</gene>
<dbReference type="InterPro" id="IPR001680">
    <property type="entry name" value="WD40_rpt"/>
</dbReference>
<protein>
    <submittedName>
        <fullName evidence="4">Uncharacterized protein</fullName>
    </submittedName>
</protein>
<dbReference type="EMBL" id="KE561054">
    <property type="protein sequence ID" value="EPZ33490.1"/>
    <property type="molecule type" value="Genomic_DNA"/>
</dbReference>
<evidence type="ECO:0000313" key="5">
    <source>
        <dbReference type="Proteomes" id="UP000030755"/>
    </source>
</evidence>
<dbReference type="OrthoDB" id="972532at2759"/>
<keyword evidence="1 3" id="KW-0853">WD repeat</keyword>